<dbReference type="FunFam" id="2.60.40.10:FF:000008">
    <property type="entry name" value="roundabout homolog 2 isoform X2"/>
    <property type="match status" value="2"/>
</dbReference>
<reference evidence="23 24" key="1">
    <citation type="submission" date="2021-06" db="EMBL/GenBank/DDBJ databases">
        <title>Chromosome-level genome assembly of the red-tail catfish (Hemibagrus wyckioides).</title>
        <authorList>
            <person name="Shao F."/>
        </authorList>
    </citation>
    <scope>NUCLEOTIDE SEQUENCE [LARGE SCALE GENOMIC DNA]</scope>
    <source>
        <strain evidence="23">EC202008001</strain>
        <tissue evidence="23">Blood</tissue>
    </source>
</reference>
<keyword evidence="8" id="KW-0677">Repeat</keyword>
<feature type="domain" description="Fibronectin type-III" evidence="22">
    <location>
        <begin position="639"/>
        <end position="731"/>
    </location>
</feature>
<feature type="chain" id="PRO_5039411573" description="Roundabout homolog 2-like" evidence="20">
    <location>
        <begin position="22"/>
        <end position="1532"/>
    </location>
</feature>
<dbReference type="InterPro" id="IPR003598">
    <property type="entry name" value="Ig_sub2"/>
</dbReference>
<evidence type="ECO:0000256" key="10">
    <source>
        <dbReference type="ARBA" id="ARBA00022902"/>
    </source>
</evidence>
<dbReference type="GO" id="GO:0043005">
    <property type="term" value="C:neuron projection"/>
    <property type="evidence" value="ECO:0007669"/>
    <property type="project" value="TreeGrafter"/>
</dbReference>
<dbReference type="EMBL" id="JAHKSW010000017">
    <property type="protein sequence ID" value="KAG7322123.1"/>
    <property type="molecule type" value="Genomic_DNA"/>
</dbReference>
<keyword evidence="11 19" id="KW-1133">Transmembrane helix</keyword>
<protein>
    <recommendedName>
        <fullName evidence="25">Roundabout homolog 2-like</fullName>
    </recommendedName>
</protein>
<feature type="domain" description="Fibronectin type-III" evidence="22">
    <location>
        <begin position="525"/>
        <end position="620"/>
    </location>
</feature>
<keyword evidence="12 19" id="KW-0472">Membrane</keyword>
<evidence type="ECO:0000256" key="6">
    <source>
        <dbReference type="ARBA" id="ARBA00022692"/>
    </source>
</evidence>
<dbReference type="Proteomes" id="UP000824219">
    <property type="component" value="Linkage Group LG17"/>
</dbReference>
<dbReference type="CDD" id="cd00063">
    <property type="entry name" value="FN3"/>
    <property type="match status" value="3"/>
</dbReference>
<dbReference type="Pfam" id="PF00822">
    <property type="entry name" value="PMP22_Claudin"/>
    <property type="match status" value="1"/>
</dbReference>
<evidence type="ECO:0000256" key="1">
    <source>
        <dbReference type="ARBA" id="ARBA00004141"/>
    </source>
</evidence>
<feature type="compositionally biased region" description="Pro residues" evidence="18">
    <location>
        <begin position="1230"/>
        <end position="1239"/>
    </location>
</feature>
<dbReference type="OrthoDB" id="428111at2759"/>
<evidence type="ECO:0000256" key="2">
    <source>
        <dbReference type="ARBA" id="ARBA00004479"/>
    </source>
</evidence>
<dbReference type="InterPro" id="IPR013098">
    <property type="entry name" value="Ig_I-set"/>
</dbReference>
<feature type="signal peptide" evidence="20">
    <location>
        <begin position="1"/>
        <end position="21"/>
    </location>
</feature>
<dbReference type="SUPFAM" id="SSF49265">
    <property type="entry name" value="Fibronectin type III"/>
    <property type="match status" value="2"/>
</dbReference>
<dbReference type="InterPro" id="IPR013106">
    <property type="entry name" value="Ig_V-set"/>
</dbReference>
<keyword evidence="7 20" id="KW-0732">Signal</keyword>
<sequence>MALRVRKSFLLIFIRICLCTGSRLRLEDSPPRIVEDPSDLIVSKGEPATLNCKAEGRPTPSVEWYKDGEHVETDKDDPRSHRMLLPSGSLFFLRIVHGRRSKPDEGVYTCVARNYLGEAVSRNASLEVATLRDDFRQAPSDVVVAAGEPAVLECIPPRGHPEPSISWKRNNVRVSDTDSRISMRGGKLMISHTRKSDAGMYVCVGSNMVGQRDSDPAELVVFERPVFIRRPVNQIVLAEDTVDFLCEVHGDPAPTIRWRREGGELPRARFEIRSDNTLRLLKVREEDEGTYTCVTENSVGRTEASATLQVHVPPQIVLQPQDQVSAQGQTVTFRCGTKGNPPPAVFWQKEGNQMLLFPGQPPSQAGRYSVSMSGELIITAVHSEDSGYYMCQAISVAGSTVSKAFLKVVTGSSDLIPPIIHQGPGNQTLARGSSAKLQCHVMGVPPPSIRWEKDGWRLSADGVHVSLIENGTLHISSLQETDSGMYTCVASSSAGETRWSGAISVRDTETSSLVRLSQTLQLPGPPLKPAVTDVSQSSVTLTWQPNQHEGGAAVTSYIIEAFSQSVGNTWQTVAEQVKQEKHTVSGLIPNTVYLFIVRAVNSYGLSDPSPISEPVRTQDGRPSSSPIDPRRIQADLAEVTVYLHPPEILTPTSIQITWTVEREPYYLQGYRLLYRPSGSAWLVQDIKAGSKHTAVLSELRRGTEYELKMRPYFKEFQGSDSELVVFRTPEEVLSGPPQAVTVVQLDNSSTVQVSWEPPITDIQDEPILEYRVWCVGNVSGLQMQLNQSVSSEVLHVLVNDLVPEILYSVQVVAVTSAGAGEPSEPVFILITPVGEPSLPVLNDDSSSLSEHISVLFRQPAFIATLGSACWMVLMGFSAWIYCRHKRRKELGHYATSFAYTPAVGLSNGDTAGLSNGRPCMLGSNMVNYPWLADSWPNNNFNQSKDSMNCCTGKHDSTDRFCNTAGTSFLRPNQTYSPTSNEGAIYSTIDRASESQHDLSSVYSHDLYTSSPVLSKPDHDQWSLQSDLSSAEYAQLQYPTTGDATVEMQKSCESATYNWSNVLSLPPPNTREQRQQPRCEDEEDWCAPLPERTYQMEGLENAATLPLRGERCGRATTYSQPFTATLNPSPNEELMPVNPRLQHPDLLLRKGPCAPNSKLTLTNLESHNSLPRLPGHWRDVCQVERAQHLKGEIALFVREKSIPSPTEQPRSKKPSSRDGPRRRETSKTGDLPPPPEPPPAEGSKVEPAAASKTRTQPPSRERRADPRTPSQWSTEDEELILYSVNMQSRNHMSSQCSPPAPSSSCSRPYTASHTRRKKESDVFKIDSFTAFSEWSQETMDGDAPISGKEKDGTSGGNATSQLRNGVCSQEPYHNPDRWDKPVTETTDYWMQYRQASGYMHQGLWRYCVPGKCMIHTDSIAYWDATRAFMILAIMACFFGMLIGIMAFINYTSFGGFDKTFAAGILYFMSCFFVLLAMAVYTGVTVNYYGKRYGNWRFSWSYIMGWVSVVLTFFSGMFYMCAYRMHSPIGPMSR</sequence>
<name>A0A9D3NIY8_9TELE</name>
<evidence type="ECO:0000256" key="17">
    <source>
        <dbReference type="ARBA" id="ARBA00061206"/>
    </source>
</evidence>
<dbReference type="Pfam" id="PF07679">
    <property type="entry name" value="I-set"/>
    <property type="match status" value="2"/>
</dbReference>
<feature type="domain" description="Ig-like" evidence="21">
    <location>
        <begin position="418"/>
        <end position="504"/>
    </location>
</feature>
<dbReference type="CDD" id="cd07693">
    <property type="entry name" value="IgC_1_Robo"/>
    <property type="match status" value="1"/>
</dbReference>
<keyword evidence="4" id="KW-0145">Chemotaxis</keyword>
<evidence type="ECO:0000256" key="3">
    <source>
        <dbReference type="ARBA" id="ARBA00022473"/>
    </source>
</evidence>
<dbReference type="Pfam" id="PF13927">
    <property type="entry name" value="Ig_3"/>
    <property type="match status" value="3"/>
</dbReference>
<dbReference type="SMART" id="SM00409">
    <property type="entry name" value="IG"/>
    <property type="match status" value="5"/>
</dbReference>
<feature type="transmembrane region" description="Helical" evidence="19">
    <location>
        <begin position="1426"/>
        <end position="1447"/>
    </location>
</feature>
<feature type="region of interest" description="Disordered" evidence="18">
    <location>
        <begin position="608"/>
        <end position="629"/>
    </location>
</feature>
<feature type="domain" description="Ig-like" evidence="21">
    <location>
        <begin position="225"/>
        <end position="309"/>
    </location>
</feature>
<dbReference type="PANTHER" id="PTHR12231">
    <property type="entry name" value="CTX-RELATED TYPE I TRANSMEMBRANE PROTEIN"/>
    <property type="match status" value="1"/>
</dbReference>
<dbReference type="FunFam" id="2.60.40.10:FF:000055">
    <property type="entry name" value="roundabout homolog 1 isoform X2"/>
    <property type="match status" value="1"/>
</dbReference>
<feature type="region of interest" description="Disordered" evidence="18">
    <location>
        <begin position="1195"/>
        <end position="1276"/>
    </location>
</feature>
<evidence type="ECO:0000256" key="18">
    <source>
        <dbReference type="SAM" id="MobiDB-lite"/>
    </source>
</evidence>
<keyword evidence="9" id="KW-0221">Differentiation</keyword>
<feature type="region of interest" description="Disordered" evidence="18">
    <location>
        <begin position="1335"/>
        <end position="1377"/>
    </location>
</feature>
<dbReference type="FunFam" id="1.20.140.150:FF:000011">
    <property type="entry name" value="lens fiber membrane intrinsic protein-like"/>
    <property type="match status" value="1"/>
</dbReference>
<dbReference type="SMART" id="SM00408">
    <property type="entry name" value="IGc2"/>
    <property type="match status" value="5"/>
</dbReference>
<evidence type="ECO:0000313" key="23">
    <source>
        <dbReference type="EMBL" id="KAG7322123.1"/>
    </source>
</evidence>
<keyword evidence="5" id="KW-0597">Phosphoprotein</keyword>
<dbReference type="SMART" id="SM00406">
    <property type="entry name" value="IGv"/>
    <property type="match status" value="3"/>
</dbReference>
<keyword evidence="15" id="KW-0325">Glycoprotein</keyword>
<dbReference type="GO" id="GO:0007399">
    <property type="term" value="P:nervous system development"/>
    <property type="evidence" value="ECO:0007669"/>
    <property type="project" value="UniProtKB-KW"/>
</dbReference>
<dbReference type="GO" id="GO:0006935">
    <property type="term" value="P:chemotaxis"/>
    <property type="evidence" value="ECO:0007669"/>
    <property type="project" value="UniProtKB-KW"/>
</dbReference>
<evidence type="ECO:0000256" key="8">
    <source>
        <dbReference type="ARBA" id="ARBA00022737"/>
    </source>
</evidence>
<evidence type="ECO:0000256" key="20">
    <source>
        <dbReference type="SAM" id="SignalP"/>
    </source>
</evidence>
<feature type="domain" description="Fibronectin type-III" evidence="22">
    <location>
        <begin position="736"/>
        <end position="834"/>
    </location>
</feature>
<dbReference type="PANTHER" id="PTHR12231:SF236">
    <property type="entry name" value="ROUNDABOUT HOMOLOG 3"/>
    <property type="match status" value="1"/>
</dbReference>
<dbReference type="InterPro" id="IPR004031">
    <property type="entry name" value="PMP22/EMP/MP20/Claudin"/>
</dbReference>
<dbReference type="GO" id="GO:0005212">
    <property type="term" value="F:structural constituent of eye lens"/>
    <property type="evidence" value="ECO:0007669"/>
    <property type="project" value="InterPro"/>
</dbReference>
<dbReference type="Gene3D" id="1.20.140.150">
    <property type="match status" value="1"/>
</dbReference>
<dbReference type="PROSITE" id="PS50835">
    <property type="entry name" value="IG_LIKE"/>
    <property type="match status" value="5"/>
</dbReference>
<feature type="transmembrane region" description="Helical" evidence="19">
    <location>
        <begin position="1459"/>
        <end position="1488"/>
    </location>
</feature>
<dbReference type="Gene3D" id="2.60.40.10">
    <property type="entry name" value="Immunoglobulins"/>
    <property type="match status" value="8"/>
</dbReference>
<comment type="caution">
    <text evidence="23">The sequence shown here is derived from an EMBL/GenBank/DDBJ whole genome shotgun (WGS) entry which is preliminary data.</text>
</comment>
<dbReference type="GO" id="GO:0030154">
    <property type="term" value="P:cell differentiation"/>
    <property type="evidence" value="ECO:0007669"/>
    <property type="project" value="UniProtKB-KW"/>
</dbReference>
<keyword evidence="13" id="KW-1015">Disulfide bond</keyword>
<feature type="domain" description="Ig-like" evidence="21">
    <location>
        <begin position="31"/>
        <end position="127"/>
    </location>
</feature>
<keyword evidence="3" id="KW-0217">Developmental protein</keyword>
<evidence type="ECO:0000256" key="19">
    <source>
        <dbReference type="SAM" id="Phobius"/>
    </source>
</evidence>
<feature type="transmembrane region" description="Helical" evidence="19">
    <location>
        <begin position="1500"/>
        <end position="1523"/>
    </location>
</feature>
<feature type="transmembrane region" description="Helical" evidence="19">
    <location>
        <begin position="860"/>
        <end position="882"/>
    </location>
</feature>
<keyword evidence="10" id="KW-0524">Neurogenesis</keyword>
<dbReference type="InterPro" id="IPR036116">
    <property type="entry name" value="FN3_sf"/>
</dbReference>
<dbReference type="InterPro" id="IPR003961">
    <property type="entry name" value="FN3_dom"/>
</dbReference>
<evidence type="ECO:0000256" key="13">
    <source>
        <dbReference type="ARBA" id="ARBA00023157"/>
    </source>
</evidence>
<evidence type="ECO:0008006" key="25">
    <source>
        <dbReference type="Google" id="ProtNLM"/>
    </source>
</evidence>
<dbReference type="FunFam" id="2.60.40.10:FF:000026">
    <property type="entry name" value="roundabout homolog 2 isoform X1"/>
    <property type="match status" value="1"/>
</dbReference>
<dbReference type="SUPFAM" id="SSF48726">
    <property type="entry name" value="Immunoglobulin"/>
    <property type="match status" value="5"/>
</dbReference>
<evidence type="ECO:0000259" key="22">
    <source>
        <dbReference type="PROSITE" id="PS50853"/>
    </source>
</evidence>
<dbReference type="SMART" id="SM00060">
    <property type="entry name" value="FN3"/>
    <property type="match status" value="3"/>
</dbReference>
<proteinExistence type="inferred from homology"/>
<evidence type="ECO:0000256" key="5">
    <source>
        <dbReference type="ARBA" id="ARBA00022553"/>
    </source>
</evidence>
<dbReference type="GO" id="GO:0016020">
    <property type="term" value="C:membrane"/>
    <property type="evidence" value="ECO:0007669"/>
    <property type="project" value="UniProtKB-SubCell"/>
</dbReference>
<dbReference type="InterPro" id="IPR003935">
    <property type="entry name" value="LMIP"/>
</dbReference>
<dbReference type="FunFam" id="2.60.40.10:FF:000053">
    <property type="entry name" value="Roundabout guidance receptor 1"/>
    <property type="match status" value="1"/>
</dbReference>
<feature type="domain" description="Ig-like" evidence="21">
    <location>
        <begin position="133"/>
        <end position="220"/>
    </location>
</feature>
<dbReference type="FunFam" id="2.60.40.10:FF:000043">
    <property type="entry name" value="roundabout homolog 2 isoform X2"/>
    <property type="match status" value="1"/>
</dbReference>
<evidence type="ECO:0000256" key="11">
    <source>
        <dbReference type="ARBA" id="ARBA00022989"/>
    </source>
</evidence>
<evidence type="ECO:0000256" key="7">
    <source>
        <dbReference type="ARBA" id="ARBA00022729"/>
    </source>
</evidence>
<dbReference type="InterPro" id="IPR003599">
    <property type="entry name" value="Ig_sub"/>
</dbReference>
<evidence type="ECO:0000256" key="15">
    <source>
        <dbReference type="ARBA" id="ARBA00023180"/>
    </source>
</evidence>
<feature type="compositionally biased region" description="Polar residues" evidence="18">
    <location>
        <begin position="1355"/>
        <end position="1366"/>
    </location>
</feature>
<evidence type="ECO:0000256" key="9">
    <source>
        <dbReference type="ARBA" id="ARBA00022782"/>
    </source>
</evidence>
<keyword evidence="14" id="KW-0675">Receptor</keyword>
<evidence type="ECO:0000256" key="14">
    <source>
        <dbReference type="ARBA" id="ARBA00023170"/>
    </source>
</evidence>
<dbReference type="InterPro" id="IPR007110">
    <property type="entry name" value="Ig-like_dom"/>
</dbReference>
<dbReference type="PRINTS" id="PR01457">
    <property type="entry name" value="LENSMEMPROT"/>
</dbReference>
<dbReference type="PROSITE" id="PS50853">
    <property type="entry name" value="FN3"/>
    <property type="match status" value="3"/>
</dbReference>
<keyword evidence="6 19" id="KW-0812">Transmembrane</keyword>
<evidence type="ECO:0000256" key="12">
    <source>
        <dbReference type="ARBA" id="ARBA00023136"/>
    </source>
</evidence>
<comment type="subcellular location">
    <subcellularLocation>
        <location evidence="1">Membrane</location>
        <topology evidence="1">Multi-pass membrane protein</topology>
    </subcellularLocation>
    <subcellularLocation>
        <location evidence="2">Membrane</location>
        <topology evidence="2">Single-pass type I membrane protein</topology>
    </subcellularLocation>
</comment>
<gene>
    <name evidence="23" type="ORF">KOW79_014981</name>
</gene>
<feature type="domain" description="Ig-like" evidence="21">
    <location>
        <begin position="314"/>
        <end position="402"/>
    </location>
</feature>
<evidence type="ECO:0000256" key="16">
    <source>
        <dbReference type="ARBA" id="ARBA00023319"/>
    </source>
</evidence>
<keyword evidence="24" id="KW-1185">Reference proteome</keyword>
<dbReference type="Pfam" id="PF00041">
    <property type="entry name" value="fn3"/>
    <property type="match status" value="2"/>
</dbReference>
<feature type="compositionally biased region" description="Basic and acidic residues" evidence="18">
    <location>
        <begin position="1214"/>
        <end position="1226"/>
    </location>
</feature>
<evidence type="ECO:0000259" key="21">
    <source>
        <dbReference type="PROSITE" id="PS50835"/>
    </source>
</evidence>
<dbReference type="FunFam" id="2.60.40.10:FF:000065">
    <property type="entry name" value="roundabout homolog 1 isoform X3"/>
    <property type="match status" value="1"/>
</dbReference>
<organism evidence="23 24">
    <name type="scientific">Hemibagrus wyckioides</name>
    <dbReference type="NCBI Taxonomy" id="337641"/>
    <lineage>
        <taxon>Eukaryota</taxon>
        <taxon>Metazoa</taxon>
        <taxon>Chordata</taxon>
        <taxon>Craniata</taxon>
        <taxon>Vertebrata</taxon>
        <taxon>Euteleostomi</taxon>
        <taxon>Actinopterygii</taxon>
        <taxon>Neopterygii</taxon>
        <taxon>Teleostei</taxon>
        <taxon>Ostariophysi</taxon>
        <taxon>Siluriformes</taxon>
        <taxon>Bagridae</taxon>
        <taxon>Hemibagrus</taxon>
    </lineage>
</organism>
<dbReference type="InterPro" id="IPR013783">
    <property type="entry name" value="Ig-like_fold"/>
</dbReference>
<dbReference type="InterPro" id="IPR036179">
    <property type="entry name" value="Ig-like_dom_sf"/>
</dbReference>
<feature type="compositionally biased region" description="Low complexity" evidence="18">
    <location>
        <begin position="1292"/>
        <end position="1307"/>
    </location>
</feature>
<keyword evidence="16" id="KW-0393">Immunoglobulin domain</keyword>
<accession>A0A9D3NIY8</accession>
<feature type="region of interest" description="Disordered" evidence="18">
    <location>
        <begin position="1288"/>
        <end position="1316"/>
    </location>
</feature>
<comment type="similarity">
    <text evidence="17">Belongs to the immunoglobulin superfamily. ROBO family.</text>
</comment>
<evidence type="ECO:0000256" key="4">
    <source>
        <dbReference type="ARBA" id="ARBA00022500"/>
    </source>
</evidence>
<evidence type="ECO:0000313" key="24">
    <source>
        <dbReference type="Proteomes" id="UP000824219"/>
    </source>
</evidence>
<dbReference type="InterPro" id="IPR051170">
    <property type="entry name" value="Neural/epithelial_adhesion"/>
</dbReference>